<dbReference type="EMBL" id="LN609528">
    <property type="protein sequence ID" value="CEF62901.1"/>
    <property type="molecule type" value="Genomic_DNA"/>
</dbReference>
<reference evidence="7" key="2">
    <citation type="submission" date="2020-12" db="UniProtKB">
        <authorList>
            <consortium name="WormBaseParasite"/>
        </authorList>
    </citation>
    <scope>IDENTIFICATION</scope>
</reference>
<accession>A0A090KZP5</accession>
<evidence type="ECO:0000313" key="8">
    <source>
        <dbReference type="WormBase" id="SRAE_1000116800"/>
    </source>
</evidence>
<dbReference type="SUPFAM" id="SSF53137">
    <property type="entry name" value="Translational machinery components"/>
    <property type="match status" value="1"/>
</dbReference>
<dbReference type="PANTHER" id="PTHR11759">
    <property type="entry name" value="40S RIBOSOMAL PROTEIN S14/30S RIBOSOMAL PROTEIN S11"/>
    <property type="match status" value="1"/>
</dbReference>
<dbReference type="STRING" id="34506.A0A090KZP5"/>
<dbReference type="WBParaSite" id="SRAE_1000116800.1">
    <property type="protein sequence ID" value="SRAE_1000116800.1"/>
    <property type="gene ID" value="WBGene00257771"/>
</dbReference>
<organism evidence="5">
    <name type="scientific">Strongyloides ratti</name>
    <name type="common">Parasitic roundworm</name>
    <dbReference type="NCBI Taxonomy" id="34506"/>
    <lineage>
        <taxon>Eukaryota</taxon>
        <taxon>Metazoa</taxon>
        <taxon>Ecdysozoa</taxon>
        <taxon>Nematoda</taxon>
        <taxon>Chromadorea</taxon>
        <taxon>Rhabditida</taxon>
        <taxon>Tylenchina</taxon>
        <taxon>Panagrolaimomorpha</taxon>
        <taxon>Strongyloidoidea</taxon>
        <taxon>Strongyloididae</taxon>
        <taxon>Strongyloides</taxon>
    </lineage>
</organism>
<evidence type="ECO:0000313" key="5">
    <source>
        <dbReference type="EMBL" id="CEF62901.1"/>
    </source>
</evidence>
<dbReference type="InterPro" id="IPR036967">
    <property type="entry name" value="Ribosomal_uS11_sf"/>
</dbReference>
<keyword evidence="3" id="KW-0687">Ribonucleoprotein</keyword>
<proteinExistence type="inferred from homology"/>
<protein>
    <submittedName>
        <fullName evidence="5 7">28S ribosomal protein S11, mitochondrial</fullName>
    </submittedName>
</protein>
<keyword evidence="6" id="KW-1185">Reference proteome</keyword>
<dbReference type="AlphaFoldDB" id="A0A090KZP5"/>
<sequence>MSELSSLLSDNSGVPETIDNSSNVNEQKATNNDDKMDTLEIEQEEDRNMDVQEGTEQGKTKFKVLLDSVKDEPLKETRLSIAVEDLLVHYHGLLSSFRVTCSSHLVSALDLPLKETAEIISKQVKDAALDVQSEFNKAYVQWKLSNPEEAEAEELNDITKAVERQNCLLNKFMFNLQNIVSKTGIFSKQIYNIIHRPLSTSNVALRSIRDLTNASSDEKNRSSTIEGTVGSEKWRTIDTSNFDDRLPGPELLTTSFDGILYKDLPIVYIKATKNNTLITVTDSDYNEITYTSCRLEGFKNAKKKSTIAGQTTGEAAGQRLKRRGILTVRVVVKGIGPGRISSVLGLAKCGINVVTITDNTPLNELGPRPRKIRRV</sequence>
<dbReference type="OrthoDB" id="1654884at2759"/>
<dbReference type="Pfam" id="PF00411">
    <property type="entry name" value="Ribosomal_S11"/>
    <property type="match status" value="1"/>
</dbReference>
<evidence type="ECO:0000256" key="1">
    <source>
        <dbReference type="ARBA" id="ARBA00006194"/>
    </source>
</evidence>
<dbReference type="CTD" id="36375266"/>
<dbReference type="WormBase" id="SRAE_1000116800">
    <property type="protein sequence ID" value="SRP12124"/>
    <property type="gene ID" value="WBGene00257771"/>
</dbReference>
<gene>
    <name evidence="5 7 8" type="ORF">SRAE_1000116800</name>
</gene>
<dbReference type="GO" id="GO:1990904">
    <property type="term" value="C:ribonucleoprotein complex"/>
    <property type="evidence" value="ECO:0007669"/>
    <property type="project" value="UniProtKB-KW"/>
</dbReference>
<comment type="similarity">
    <text evidence="1">Belongs to the universal ribosomal protein uS11 family.</text>
</comment>
<name>A0A090KZP5_STRRB</name>
<dbReference type="GO" id="GO:0005840">
    <property type="term" value="C:ribosome"/>
    <property type="evidence" value="ECO:0007669"/>
    <property type="project" value="UniProtKB-KW"/>
</dbReference>
<feature type="compositionally biased region" description="Polar residues" evidence="4">
    <location>
        <begin position="1"/>
        <end position="30"/>
    </location>
</feature>
<evidence type="ECO:0000256" key="3">
    <source>
        <dbReference type="ARBA" id="ARBA00023274"/>
    </source>
</evidence>
<keyword evidence="2 5" id="KW-0689">Ribosomal protein</keyword>
<dbReference type="HAMAP" id="MF_01310">
    <property type="entry name" value="Ribosomal_uS11"/>
    <property type="match status" value="1"/>
</dbReference>
<dbReference type="Proteomes" id="UP000035682">
    <property type="component" value="Unplaced"/>
</dbReference>
<evidence type="ECO:0000256" key="4">
    <source>
        <dbReference type="SAM" id="MobiDB-lite"/>
    </source>
</evidence>
<dbReference type="RefSeq" id="XP_024502103.1">
    <property type="nucleotide sequence ID" value="XM_024648090.1"/>
</dbReference>
<dbReference type="GeneID" id="36375266"/>
<evidence type="ECO:0000313" key="7">
    <source>
        <dbReference type="WBParaSite" id="SRAE_1000116800.1"/>
    </source>
</evidence>
<reference evidence="5 6" key="1">
    <citation type="submission" date="2014-09" db="EMBL/GenBank/DDBJ databases">
        <authorList>
            <person name="Martin A.A."/>
        </authorList>
    </citation>
    <scope>NUCLEOTIDE SEQUENCE</scope>
    <source>
        <strain evidence="6">ED321</strain>
        <strain evidence="5">ED321 Heterogonic</strain>
    </source>
</reference>
<feature type="region of interest" description="Disordered" evidence="4">
    <location>
        <begin position="1"/>
        <end position="56"/>
    </location>
</feature>
<evidence type="ECO:0000256" key="2">
    <source>
        <dbReference type="ARBA" id="ARBA00022980"/>
    </source>
</evidence>
<dbReference type="GO" id="GO:0006412">
    <property type="term" value="P:translation"/>
    <property type="evidence" value="ECO:0007669"/>
    <property type="project" value="InterPro"/>
</dbReference>
<dbReference type="Gene3D" id="3.30.420.80">
    <property type="entry name" value="Ribosomal protein S11"/>
    <property type="match status" value="1"/>
</dbReference>
<dbReference type="GO" id="GO:0003735">
    <property type="term" value="F:structural constituent of ribosome"/>
    <property type="evidence" value="ECO:0007669"/>
    <property type="project" value="InterPro"/>
</dbReference>
<evidence type="ECO:0000313" key="6">
    <source>
        <dbReference type="Proteomes" id="UP000035682"/>
    </source>
</evidence>
<dbReference type="InterPro" id="IPR001971">
    <property type="entry name" value="Ribosomal_uS11"/>
</dbReference>